<evidence type="ECO:0000313" key="1">
    <source>
        <dbReference type="EMBL" id="MBB3965927.1"/>
    </source>
</evidence>
<comment type="caution">
    <text evidence="1">The sequence shown here is derived from an EMBL/GenBank/DDBJ whole genome shotgun (WGS) entry which is preliminary data.</text>
</comment>
<evidence type="ECO:0000313" key="2">
    <source>
        <dbReference type="Proteomes" id="UP000582090"/>
    </source>
</evidence>
<proteinExistence type="predicted"/>
<sequence>MNVIHLPPRLTVVPPVARPEPQTTVAHAEGRLRSAIGHVADASSHMLDAALCNGDREQNFDLASVAIEEALLDLLTLTAHGGDDTELRQILRARRAEREQG</sequence>
<dbReference type="EMBL" id="JACIDW010000013">
    <property type="protein sequence ID" value="MBB3965927.1"/>
    <property type="molecule type" value="Genomic_DNA"/>
</dbReference>
<dbReference type="RefSeq" id="WP_210279694.1">
    <property type="nucleotide sequence ID" value="NZ_JACIDW010000013.1"/>
</dbReference>
<protein>
    <submittedName>
        <fullName evidence="1">Uncharacterized protein</fullName>
    </submittedName>
</protein>
<reference evidence="1 2" key="1">
    <citation type="submission" date="2020-08" db="EMBL/GenBank/DDBJ databases">
        <title>Genomic Encyclopedia of Type Strains, Phase IV (KMG-IV): sequencing the most valuable type-strain genomes for metagenomic binning, comparative biology and taxonomic classification.</title>
        <authorList>
            <person name="Goeker M."/>
        </authorList>
    </citation>
    <scope>NUCLEOTIDE SEQUENCE [LARGE SCALE GENOMIC DNA]</scope>
    <source>
        <strain evidence="1 2">DSM 26575</strain>
    </source>
</reference>
<accession>A0A7W6CRL5</accession>
<gene>
    <name evidence="1" type="ORF">GGQ67_003608</name>
</gene>
<dbReference type="Proteomes" id="UP000582090">
    <property type="component" value="Unassembled WGS sequence"/>
</dbReference>
<organism evidence="1 2">
    <name type="scientific">Rhizobium metallidurans</name>
    <dbReference type="NCBI Taxonomy" id="1265931"/>
    <lineage>
        <taxon>Bacteria</taxon>
        <taxon>Pseudomonadati</taxon>
        <taxon>Pseudomonadota</taxon>
        <taxon>Alphaproteobacteria</taxon>
        <taxon>Hyphomicrobiales</taxon>
        <taxon>Rhizobiaceae</taxon>
        <taxon>Rhizobium/Agrobacterium group</taxon>
        <taxon>Rhizobium</taxon>
    </lineage>
</organism>
<name>A0A7W6CRL5_9HYPH</name>
<dbReference type="AlphaFoldDB" id="A0A7W6CRL5"/>
<keyword evidence="2" id="KW-1185">Reference proteome</keyword>